<dbReference type="EC" id="3.2.1.28" evidence="2"/>
<comment type="similarity">
    <text evidence="1 2">Belongs to the glycosyl hydrolase 37 family.</text>
</comment>
<proteinExistence type="inferred from homology"/>
<dbReference type="InterPro" id="IPR012341">
    <property type="entry name" value="6hp_glycosidase-like_sf"/>
</dbReference>
<dbReference type="AlphaFoldDB" id="A0A9P6H8W7"/>
<organism evidence="4 5">
    <name type="scientific">Thelephora terrestris</name>
    <dbReference type="NCBI Taxonomy" id="56493"/>
    <lineage>
        <taxon>Eukaryota</taxon>
        <taxon>Fungi</taxon>
        <taxon>Dikarya</taxon>
        <taxon>Basidiomycota</taxon>
        <taxon>Agaricomycotina</taxon>
        <taxon>Agaricomycetes</taxon>
        <taxon>Thelephorales</taxon>
        <taxon>Thelephoraceae</taxon>
        <taxon>Thelephora</taxon>
    </lineage>
</organism>
<dbReference type="Gene3D" id="1.50.10.10">
    <property type="match status" value="1"/>
</dbReference>
<sequence length="155" mass="18165">MDRLERFKFIPNRGHIYYLNRSQPPLFVHMLDRYINATNDTSILERAVPLAELELEWWPTNRSISVTSSYTSQTYNMFHYAVNSSASRPESHWEDYQTATGVNMTEEQRSDLYAELATGAESGWKAQATSGRKQLDRSRFEVQDAQHQEHHPRRL</sequence>
<protein>
    <recommendedName>
        <fullName evidence="2">Trehalase</fullName>
        <ecNumber evidence="2">3.2.1.28</ecNumber>
    </recommendedName>
    <alternativeName>
        <fullName evidence="2">Alpha-trehalose glucohydrolase</fullName>
    </alternativeName>
</protein>
<evidence type="ECO:0000256" key="3">
    <source>
        <dbReference type="SAM" id="MobiDB-lite"/>
    </source>
</evidence>
<evidence type="ECO:0000313" key="5">
    <source>
        <dbReference type="Proteomes" id="UP000736335"/>
    </source>
</evidence>
<dbReference type="Pfam" id="PF01204">
    <property type="entry name" value="Trehalase"/>
    <property type="match status" value="1"/>
</dbReference>
<dbReference type="PANTHER" id="PTHR23403">
    <property type="entry name" value="TREHALASE"/>
    <property type="match status" value="1"/>
</dbReference>
<evidence type="ECO:0000256" key="2">
    <source>
        <dbReference type="RuleBase" id="RU361180"/>
    </source>
</evidence>
<dbReference type="OrthoDB" id="3542292at2759"/>
<keyword evidence="5" id="KW-1185">Reference proteome</keyword>
<dbReference type="Proteomes" id="UP000736335">
    <property type="component" value="Unassembled WGS sequence"/>
</dbReference>
<comment type="catalytic activity">
    <reaction evidence="2">
        <text>alpha,alpha-trehalose + H2O = alpha-D-glucose + beta-D-glucose</text>
        <dbReference type="Rhea" id="RHEA:32675"/>
        <dbReference type="ChEBI" id="CHEBI:15377"/>
        <dbReference type="ChEBI" id="CHEBI:15903"/>
        <dbReference type="ChEBI" id="CHEBI:16551"/>
        <dbReference type="ChEBI" id="CHEBI:17925"/>
        <dbReference type="EC" id="3.2.1.28"/>
    </reaction>
</comment>
<dbReference type="EMBL" id="WIUZ02000013">
    <property type="protein sequence ID" value="KAF9781747.1"/>
    <property type="molecule type" value="Genomic_DNA"/>
</dbReference>
<feature type="region of interest" description="Disordered" evidence="3">
    <location>
        <begin position="123"/>
        <end position="155"/>
    </location>
</feature>
<reference evidence="4" key="1">
    <citation type="journal article" date="2020" name="Nat. Commun.">
        <title>Large-scale genome sequencing of mycorrhizal fungi provides insights into the early evolution of symbiotic traits.</title>
        <authorList>
            <person name="Miyauchi S."/>
            <person name="Kiss E."/>
            <person name="Kuo A."/>
            <person name="Drula E."/>
            <person name="Kohler A."/>
            <person name="Sanchez-Garcia M."/>
            <person name="Morin E."/>
            <person name="Andreopoulos B."/>
            <person name="Barry K.W."/>
            <person name="Bonito G."/>
            <person name="Buee M."/>
            <person name="Carver A."/>
            <person name="Chen C."/>
            <person name="Cichocki N."/>
            <person name="Clum A."/>
            <person name="Culley D."/>
            <person name="Crous P.W."/>
            <person name="Fauchery L."/>
            <person name="Girlanda M."/>
            <person name="Hayes R.D."/>
            <person name="Keri Z."/>
            <person name="LaButti K."/>
            <person name="Lipzen A."/>
            <person name="Lombard V."/>
            <person name="Magnuson J."/>
            <person name="Maillard F."/>
            <person name="Murat C."/>
            <person name="Nolan M."/>
            <person name="Ohm R.A."/>
            <person name="Pangilinan J."/>
            <person name="Pereira M.F."/>
            <person name="Perotto S."/>
            <person name="Peter M."/>
            <person name="Pfister S."/>
            <person name="Riley R."/>
            <person name="Sitrit Y."/>
            <person name="Stielow J.B."/>
            <person name="Szollosi G."/>
            <person name="Zifcakova L."/>
            <person name="Stursova M."/>
            <person name="Spatafora J.W."/>
            <person name="Tedersoo L."/>
            <person name="Vaario L.M."/>
            <person name="Yamada A."/>
            <person name="Yan M."/>
            <person name="Wang P."/>
            <person name="Xu J."/>
            <person name="Bruns T."/>
            <person name="Baldrian P."/>
            <person name="Vilgalys R."/>
            <person name="Dunand C."/>
            <person name="Henrissat B."/>
            <person name="Grigoriev I.V."/>
            <person name="Hibbett D."/>
            <person name="Nagy L.G."/>
            <person name="Martin F.M."/>
        </authorList>
    </citation>
    <scope>NUCLEOTIDE SEQUENCE</scope>
    <source>
        <strain evidence="4">UH-Tt-Lm1</strain>
    </source>
</reference>
<dbReference type="GO" id="GO:0005993">
    <property type="term" value="P:trehalose catabolic process"/>
    <property type="evidence" value="ECO:0007669"/>
    <property type="project" value="TreeGrafter"/>
</dbReference>
<accession>A0A9P6H8W7</accession>
<gene>
    <name evidence="4" type="ORF">BJ322DRAFT_242426</name>
</gene>
<dbReference type="PANTHER" id="PTHR23403:SF1">
    <property type="entry name" value="TREHALASE"/>
    <property type="match status" value="1"/>
</dbReference>
<dbReference type="SUPFAM" id="SSF48208">
    <property type="entry name" value="Six-hairpin glycosidases"/>
    <property type="match status" value="1"/>
</dbReference>
<name>A0A9P6H8W7_9AGAM</name>
<dbReference type="PRINTS" id="PR00744">
    <property type="entry name" value="GLHYDRLASE37"/>
</dbReference>
<evidence type="ECO:0000313" key="4">
    <source>
        <dbReference type="EMBL" id="KAF9781747.1"/>
    </source>
</evidence>
<evidence type="ECO:0000256" key="1">
    <source>
        <dbReference type="ARBA" id="ARBA00005615"/>
    </source>
</evidence>
<comment type="caution">
    <text evidence="4">The sequence shown here is derived from an EMBL/GenBank/DDBJ whole genome shotgun (WGS) entry which is preliminary data.</text>
</comment>
<dbReference type="GO" id="GO:0004555">
    <property type="term" value="F:alpha,alpha-trehalase activity"/>
    <property type="evidence" value="ECO:0007669"/>
    <property type="project" value="UniProtKB-EC"/>
</dbReference>
<keyword evidence="2" id="KW-0378">Hydrolase</keyword>
<feature type="compositionally biased region" description="Basic and acidic residues" evidence="3">
    <location>
        <begin position="133"/>
        <end position="149"/>
    </location>
</feature>
<dbReference type="InterPro" id="IPR001661">
    <property type="entry name" value="Glyco_hydro_37"/>
</dbReference>
<keyword evidence="2 4" id="KW-0326">Glycosidase</keyword>
<reference evidence="4" key="2">
    <citation type="submission" date="2020-11" db="EMBL/GenBank/DDBJ databases">
        <authorList>
            <consortium name="DOE Joint Genome Institute"/>
            <person name="Kuo A."/>
            <person name="Miyauchi S."/>
            <person name="Kiss E."/>
            <person name="Drula E."/>
            <person name="Kohler A."/>
            <person name="Sanchez-Garcia M."/>
            <person name="Andreopoulos B."/>
            <person name="Barry K.W."/>
            <person name="Bonito G."/>
            <person name="Buee M."/>
            <person name="Carver A."/>
            <person name="Chen C."/>
            <person name="Cichocki N."/>
            <person name="Clum A."/>
            <person name="Culley D."/>
            <person name="Crous P.W."/>
            <person name="Fauchery L."/>
            <person name="Girlanda M."/>
            <person name="Hayes R."/>
            <person name="Keri Z."/>
            <person name="Labutti K."/>
            <person name="Lipzen A."/>
            <person name="Lombard V."/>
            <person name="Magnuson J."/>
            <person name="Maillard F."/>
            <person name="Morin E."/>
            <person name="Murat C."/>
            <person name="Nolan M."/>
            <person name="Ohm R."/>
            <person name="Pangilinan J."/>
            <person name="Pereira M."/>
            <person name="Perotto S."/>
            <person name="Peter M."/>
            <person name="Riley R."/>
            <person name="Sitrit Y."/>
            <person name="Stielow B."/>
            <person name="Szollosi G."/>
            <person name="Zifcakova L."/>
            <person name="Stursova M."/>
            <person name="Spatafora J.W."/>
            <person name="Tedersoo L."/>
            <person name="Vaario L.-M."/>
            <person name="Yamada A."/>
            <person name="Yan M."/>
            <person name="Wang P."/>
            <person name="Xu J."/>
            <person name="Bruns T."/>
            <person name="Baldrian P."/>
            <person name="Vilgalys R."/>
            <person name="Henrissat B."/>
            <person name="Grigoriev I.V."/>
            <person name="Hibbett D."/>
            <person name="Nagy L.G."/>
            <person name="Martin F.M."/>
        </authorList>
    </citation>
    <scope>NUCLEOTIDE SEQUENCE</scope>
    <source>
        <strain evidence="4">UH-Tt-Lm1</strain>
    </source>
</reference>
<dbReference type="InterPro" id="IPR008928">
    <property type="entry name" value="6-hairpin_glycosidase_sf"/>
</dbReference>